<protein>
    <recommendedName>
        <fullName evidence="4">TspO/MBR related protein</fullName>
    </recommendedName>
</protein>
<keyword evidence="1" id="KW-1133">Transmembrane helix</keyword>
<keyword evidence="3" id="KW-1185">Reference proteome</keyword>
<feature type="transmembrane region" description="Helical" evidence="1">
    <location>
        <begin position="106"/>
        <end position="127"/>
    </location>
</feature>
<organism evidence="2 3">
    <name type="scientific">Neolewinella xylanilytica</name>
    <dbReference type="NCBI Taxonomy" id="1514080"/>
    <lineage>
        <taxon>Bacteria</taxon>
        <taxon>Pseudomonadati</taxon>
        <taxon>Bacteroidota</taxon>
        <taxon>Saprospiria</taxon>
        <taxon>Saprospirales</taxon>
        <taxon>Lewinellaceae</taxon>
        <taxon>Neolewinella</taxon>
    </lineage>
</organism>
<keyword evidence="1" id="KW-0472">Membrane</keyword>
<feature type="transmembrane region" description="Helical" evidence="1">
    <location>
        <begin position="51"/>
        <end position="71"/>
    </location>
</feature>
<evidence type="ECO:0000256" key="1">
    <source>
        <dbReference type="SAM" id="Phobius"/>
    </source>
</evidence>
<evidence type="ECO:0000313" key="3">
    <source>
        <dbReference type="Proteomes" id="UP000237662"/>
    </source>
</evidence>
<dbReference type="EMBL" id="PTJC01000006">
    <property type="protein sequence ID" value="PPK85559.1"/>
    <property type="molecule type" value="Genomic_DNA"/>
</dbReference>
<feature type="transmembrane region" description="Helical" evidence="1">
    <location>
        <begin position="224"/>
        <end position="244"/>
    </location>
</feature>
<name>A0A2S6I3B3_9BACT</name>
<feature type="transmembrane region" description="Helical" evidence="1">
    <location>
        <begin position="178"/>
        <end position="195"/>
    </location>
</feature>
<feature type="transmembrane region" description="Helical" evidence="1">
    <location>
        <begin position="83"/>
        <end position="100"/>
    </location>
</feature>
<dbReference type="RefSeq" id="WP_104420053.1">
    <property type="nucleotide sequence ID" value="NZ_PTJC01000006.1"/>
</dbReference>
<evidence type="ECO:0000313" key="2">
    <source>
        <dbReference type="EMBL" id="PPK85559.1"/>
    </source>
</evidence>
<sequence>MPDSSSVRNWRIALLLTFLLVPIANYLPILLDVSQDRFTNGTDTRVDAAGYAFSIWGVIFTGMILFAAFQFRAGAPPAALLRAYRFLVLAGWASIAFVPISLGSNYLWGAFDLLWHLVALLGAYTALREHGRSVGRPAYAWTYFAPSLYLGWISAATVISLTLALQQLGVSFSADTEILIATLLVVILTGLGLYLTSRADGFYGLTVAWALVAIAVKQQDASLILWAASAGATIVAGLALYRLVSARRFFYAFSPG</sequence>
<feature type="transmembrane region" description="Helical" evidence="1">
    <location>
        <begin position="148"/>
        <end position="166"/>
    </location>
</feature>
<feature type="transmembrane region" description="Helical" evidence="1">
    <location>
        <begin position="202"/>
        <end position="218"/>
    </location>
</feature>
<evidence type="ECO:0008006" key="4">
    <source>
        <dbReference type="Google" id="ProtNLM"/>
    </source>
</evidence>
<dbReference type="Proteomes" id="UP000237662">
    <property type="component" value="Unassembled WGS sequence"/>
</dbReference>
<gene>
    <name evidence="2" type="ORF">CLV84_2460</name>
</gene>
<accession>A0A2S6I3B3</accession>
<comment type="caution">
    <text evidence="2">The sequence shown here is derived from an EMBL/GenBank/DDBJ whole genome shotgun (WGS) entry which is preliminary data.</text>
</comment>
<proteinExistence type="predicted"/>
<reference evidence="2 3" key="1">
    <citation type="submission" date="2018-02" db="EMBL/GenBank/DDBJ databases">
        <title>Genomic Encyclopedia of Archaeal and Bacterial Type Strains, Phase II (KMG-II): from individual species to whole genera.</title>
        <authorList>
            <person name="Goeker M."/>
        </authorList>
    </citation>
    <scope>NUCLEOTIDE SEQUENCE [LARGE SCALE GENOMIC DNA]</scope>
    <source>
        <strain evidence="2 3">DSM 29526</strain>
    </source>
</reference>
<feature type="transmembrane region" description="Helical" evidence="1">
    <location>
        <begin position="12"/>
        <end position="31"/>
    </location>
</feature>
<dbReference type="OrthoDB" id="5189031at2"/>
<keyword evidence="1" id="KW-0812">Transmembrane</keyword>
<dbReference type="AlphaFoldDB" id="A0A2S6I3B3"/>